<dbReference type="GO" id="GO:0000976">
    <property type="term" value="F:transcription cis-regulatory region binding"/>
    <property type="evidence" value="ECO:0007669"/>
    <property type="project" value="TreeGrafter"/>
</dbReference>
<evidence type="ECO:0000256" key="4">
    <source>
        <dbReference type="PROSITE-ProRule" id="PRU00335"/>
    </source>
</evidence>
<dbReference type="PANTHER" id="PTHR30055:SF234">
    <property type="entry name" value="HTH-TYPE TRANSCRIPTIONAL REGULATOR BETI"/>
    <property type="match status" value="1"/>
</dbReference>
<evidence type="ECO:0000313" key="6">
    <source>
        <dbReference type="EMBL" id="RLL14708.1"/>
    </source>
</evidence>
<dbReference type="PROSITE" id="PS50977">
    <property type="entry name" value="HTH_TETR_2"/>
    <property type="match status" value="1"/>
</dbReference>
<evidence type="ECO:0000256" key="1">
    <source>
        <dbReference type="ARBA" id="ARBA00023015"/>
    </source>
</evidence>
<proteinExistence type="predicted"/>
<dbReference type="SUPFAM" id="SSF46689">
    <property type="entry name" value="Homeodomain-like"/>
    <property type="match status" value="1"/>
</dbReference>
<keyword evidence="1" id="KW-0805">Transcription regulation</keyword>
<protein>
    <submittedName>
        <fullName evidence="6">TetR/AcrR family transcriptional regulator</fullName>
    </submittedName>
</protein>
<evidence type="ECO:0000256" key="3">
    <source>
        <dbReference type="ARBA" id="ARBA00023163"/>
    </source>
</evidence>
<accession>A0A498CQB0</accession>
<gene>
    <name evidence="6" type="ORF">D4A47_01630</name>
</gene>
<dbReference type="GO" id="GO:0003700">
    <property type="term" value="F:DNA-binding transcription factor activity"/>
    <property type="evidence" value="ECO:0007669"/>
    <property type="project" value="TreeGrafter"/>
</dbReference>
<dbReference type="Pfam" id="PF00440">
    <property type="entry name" value="TetR_N"/>
    <property type="match status" value="1"/>
</dbReference>
<feature type="domain" description="HTH tetR-type" evidence="5">
    <location>
        <begin position="8"/>
        <end position="69"/>
    </location>
</feature>
<dbReference type="RefSeq" id="WP_121585806.1">
    <property type="nucleotide sequence ID" value="NZ_DBFSDP010000265.1"/>
</dbReference>
<name>A0A498CQB0_9FIRM</name>
<keyword evidence="3" id="KW-0804">Transcription</keyword>
<keyword evidence="7" id="KW-1185">Reference proteome</keyword>
<comment type="caution">
    <text evidence="6">The sequence shown here is derived from an EMBL/GenBank/DDBJ whole genome shotgun (WGS) entry which is preliminary data.</text>
</comment>
<dbReference type="PANTHER" id="PTHR30055">
    <property type="entry name" value="HTH-TYPE TRANSCRIPTIONAL REGULATOR RUTR"/>
    <property type="match status" value="1"/>
</dbReference>
<dbReference type="AlphaFoldDB" id="A0A498CQB0"/>
<feature type="DNA-binding region" description="H-T-H motif" evidence="4">
    <location>
        <begin position="32"/>
        <end position="51"/>
    </location>
</feature>
<dbReference type="EMBL" id="RCHT01000001">
    <property type="protein sequence ID" value="RLL14708.1"/>
    <property type="molecule type" value="Genomic_DNA"/>
</dbReference>
<dbReference type="Proteomes" id="UP000276301">
    <property type="component" value="Unassembled WGS sequence"/>
</dbReference>
<evidence type="ECO:0000256" key="2">
    <source>
        <dbReference type="ARBA" id="ARBA00023125"/>
    </source>
</evidence>
<keyword evidence="2 4" id="KW-0238">DNA-binding</keyword>
<evidence type="ECO:0000259" key="5">
    <source>
        <dbReference type="PROSITE" id="PS50977"/>
    </source>
</evidence>
<dbReference type="InterPro" id="IPR050109">
    <property type="entry name" value="HTH-type_TetR-like_transc_reg"/>
</dbReference>
<dbReference type="InterPro" id="IPR001647">
    <property type="entry name" value="HTH_TetR"/>
</dbReference>
<dbReference type="InterPro" id="IPR009057">
    <property type="entry name" value="Homeodomain-like_sf"/>
</dbReference>
<reference evidence="6 7" key="1">
    <citation type="submission" date="2018-10" db="EMBL/GenBank/DDBJ databases">
        <title>Anaerotruncus faecis sp. nov., isolated from human feces.</title>
        <authorList>
            <person name="Wang Y.-J."/>
        </authorList>
    </citation>
    <scope>NUCLEOTIDE SEQUENCE [LARGE SCALE GENOMIC DNA]</scope>
    <source>
        <strain evidence="6 7">22A2-44</strain>
    </source>
</reference>
<sequence length="185" mass="20919">MGRQSIAEQRRIQIGRALQACMLEKGSYESTSVKDIAQRADMAAGLIHHYFKSKDEILMLVARMLFESIRNDIDELYLARDEAGKREQLHELVGSCDRNRFVMMLYSLSLSMPEVKELVAEERALLFNALASRLKRGAKAVPNPEKSAASLLFFFESAIMQSALFDQAPAEDLLMEVLVDQFLSL</sequence>
<dbReference type="Gene3D" id="1.10.357.10">
    <property type="entry name" value="Tetracycline Repressor, domain 2"/>
    <property type="match status" value="1"/>
</dbReference>
<evidence type="ECO:0000313" key="7">
    <source>
        <dbReference type="Proteomes" id="UP000276301"/>
    </source>
</evidence>
<organism evidence="6 7">
    <name type="scientific">Anaerotruncus massiliensis</name>
    <name type="common">ex Liu et al. 2021</name>
    <dbReference type="NCBI Taxonomy" id="2321404"/>
    <lineage>
        <taxon>Bacteria</taxon>
        <taxon>Bacillati</taxon>
        <taxon>Bacillota</taxon>
        <taxon>Clostridia</taxon>
        <taxon>Eubacteriales</taxon>
        <taxon>Oscillospiraceae</taxon>
        <taxon>Anaerotruncus</taxon>
    </lineage>
</organism>